<sequence length="325" mass="34427">MRRPTPLPPTGRPARESYSTARASETSAPSDSEILAPVVPLGVDGASADQNSGEIPDTRDMRDREHLPSQPNVRWRDVWRAARARRKALRAEVRRFTVRQRRRRMLALGVVSSLGLLVLVTVGAAYSPLFAVEQISVVGTSQLDAEEVQNALADQLGTPLAQIDSSAIKAALVAFPLVETYALEAKPPHELVVRIVERTPLGIVETPAGFSTVDGAGVVLSTTESAPENLPTIDVEGGLGSDAFLAAGQVLRSLSDDLRPQVTAVTATSANDVTLTLGGTDTSIVWGSADESALKSLTLQKLMVAKPSESVSFYDVSSPDVAVVG</sequence>
<feature type="compositionally biased region" description="Polar residues" evidence="8">
    <location>
        <begin position="17"/>
        <end position="30"/>
    </location>
</feature>
<reference evidence="11 12" key="1">
    <citation type="submission" date="2020-07" db="EMBL/GenBank/DDBJ databases">
        <title>Sequencing the genomes of 1000 actinobacteria strains.</title>
        <authorList>
            <person name="Klenk H.-P."/>
        </authorList>
    </citation>
    <scope>NUCLEOTIDE SEQUENCE [LARGE SCALE GENOMIC DNA]</scope>
    <source>
        <strain evidence="11 12">DSM 27576</strain>
    </source>
</reference>
<dbReference type="Gene3D" id="3.10.20.310">
    <property type="entry name" value="membrane protein fhac"/>
    <property type="match status" value="1"/>
</dbReference>
<evidence type="ECO:0000256" key="1">
    <source>
        <dbReference type="ARBA" id="ARBA00004370"/>
    </source>
</evidence>
<keyword evidence="12" id="KW-1185">Reference proteome</keyword>
<keyword evidence="4 9" id="KW-0812">Transmembrane</keyword>
<feature type="compositionally biased region" description="Pro residues" evidence="8">
    <location>
        <begin position="1"/>
        <end position="11"/>
    </location>
</feature>
<keyword evidence="2" id="KW-1003">Cell membrane</keyword>
<protein>
    <submittedName>
        <fullName evidence="11">Cell division protein FtsQ</fullName>
    </submittedName>
</protein>
<dbReference type="AlphaFoldDB" id="A0A7W3JNV1"/>
<evidence type="ECO:0000256" key="4">
    <source>
        <dbReference type="ARBA" id="ARBA00022692"/>
    </source>
</evidence>
<dbReference type="GO" id="GO:0051301">
    <property type="term" value="P:cell division"/>
    <property type="evidence" value="ECO:0007669"/>
    <property type="project" value="UniProtKB-KW"/>
</dbReference>
<evidence type="ECO:0000256" key="9">
    <source>
        <dbReference type="SAM" id="Phobius"/>
    </source>
</evidence>
<feature type="region of interest" description="Disordered" evidence="8">
    <location>
        <begin position="1"/>
        <end position="65"/>
    </location>
</feature>
<keyword evidence="7" id="KW-0131">Cell cycle</keyword>
<organism evidence="11 12">
    <name type="scientific">Microbacterium halimionae</name>
    <dbReference type="NCBI Taxonomy" id="1526413"/>
    <lineage>
        <taxon>Bacteria</taxon>
        <taxon>Bacillati</taxon>
        <taxon>Actinomycetota</taxon>
        <taxon>Actinomycetes</taxon>
        <taxon>Micrococcales</taxon>
        <taxon>Microbacteriaceae</taxon>
        <taxon>Microbacterium</taxon>
    </lineage>
</organism>
<accession>A0A7W3JNV1</accession>
<dbReference type="PANTHER" id="PTHR37820:SF1">
    <property type="entry name" value="CELL DIVISION PROTEIN FTSQ"/>
    <property type="match status" value="1"/>
</dbReference>
<dbReference type="RefSeq" id="WP_167050038.1">
    <property type="nucleotide sequence ID" value="NZ_JACGWY010000002.1"/>
</dbReference>
<evidence type="ECO:0000256" key="8">
    <source>
        <dbReference type="SAM" id="MobiDB-lite"/>
    </source>
</evidence>
<keyword evidence="3 11" id="KW-0132">Cell division</keyword>
<evidence type="ECO:0000256" key="2">
    <source>
        <dbReference type="ARBA" id="ARBA00022475"/>
    </source>
</evidence>
<evidence type="ECO:0000256" key="6">
    <source>
        <dbReference type="ARBA" id="ARBA00023136"/>
    </source>
</evidence>
<feature type="domain" description="POTRA" evidence="10">
    <location>
        <begin position="130"/>
        <end position="198"/>
    </location>
</feature>
<evidence type="ECO:0000256" key="7">
    <source>
        <dbReference type="ARBA" id="ARBA00023306"/>
    </source>
</evidence>
<dbReference type="PANTHER" id="PTHR37820">
    <property type="entry name" value="CELL DIVISION PROTEIN DIVIB"/>
    <property type="match status" value="1"/>
</dbReference>
<dbReference type="InterPro" id="IPR034746">
    <property type="entry name" value="POTRA"/>
</dbReference>
<comment type="subcellular location">
    <subcellularLocation>
        <location evidence="1">Membrane</location>
    </subcellularLocation>
</comment>
<dbReference type="Proteomes" id="UP000526083">
    <property type="component" value="Unassembled WGS sequence"/>
</dbReference>
<dbReference type="InterPro" id="IPR013685">
    <property type="entry name" value="POTRA_FtsQ_type"/>
</dbReference>
<evidence type="ECO:0000259" key="10">
    <source>
        <dbReference type="PROSITE" id="PS51779"/>
    </source>
</evidence>
<feature type="compositionally biased region" description="Basic and acidic residues" evidence="8">
    <location>
        <begin position="56"/>
        <end position="65"/>
    </location>
</feature>
<dbReference type="Pfam" id="PF08478">
    <property type="entry name" value="POTRA_1"/>
    <property type="match status" value="1"/>
</dbReference>
<name>A0A7W3JNV1_9MICO</name>
<dbReference type="InterPro" id="IPR050487">
    <property type="entry name" value="FtsQ_DivIB"/>
</dbReference>
<comment type="caution">
    <text evidence="11">The sequence shown here is derived from an EMBL/GenBank/DDBJ whole genome shotgun (WGS) entry which is preliminary data.</text>
</comment>
<keyword evidence="6 9" id="KW-0472">Membrane</keyword>
<evidence type="ECO:0000313" key="12">
    <source>
        <dbReference type="Proteomes" id="UP000526083"/>
    </source>
</evidence>
<dbReference type="EMBL" id="JACGWY010000002">
    <property type="protein sequence ID" value="MBA8816310.1"/>
    <property type="molecule type" value="Genomic_DNA"/>
</dbReference>
<evidence type="ECO:0000256" key="3">
    <source>
        <dbReference type="ARBA" id="ARBA00022618"/>
    </source>
</evidence>
<gene>
    <name evidence="11" type="ORF">FHX48_001383</name>
</gene>
<keyword evidence="5 9" id="KW-1133">Transmembrane helix</keyword>
<dbReference type="PROSITE" id="PS51779">
    <property type="entry name" value="POTRA"/>
    <property type="match status" value="1"/>
</dbReference>
<dbReference type="GO" id="GO:0005886">
    <property type="term" value="C:plasma membrane"/>
    <property type="evidence" value="ECO:0007669"/>
    <property type="project" value="TreeGrafter"/>
</dbReference>
<feature type="transmembrane region" description="Helical" evidence="9">
    <location>
        <begin position="105"/>
        <end position="126"/>
    </location>
</feature>
<evidence type="ECO:0000256" key="5">
    <source>
        <dbReference type="ARBA" id="ARBA00022989"/>
    </source>
</evidence>
<proteinExistence type="predicted"/>
<evidence type="ECO:0000313" key="11">
    <source>
        <dbReference type="EMBL" id="MBA8816310.1"/>
    </source>
</evidence>